<feature type="domain" description="HTH luxR-type" evidence="2">
    <location>
        <begin position="278"/>
        <end position="343"/>
    </location>
</feature>
<dbReference type="GO" id="GO:0006355">
    <property type="term" value="P:regulation of DNA-templated transcription"/>
    <property type="evidence" value="ECO:0007669"/>
    <property type="project" value="InterPro"/>
</dbReference>
<keyword evidence="4" id="KW-1185">Reference proteome</keyword>
<dbReference type="InterPro" id="IPR029058">
    <property type="entry name" value="AB_hydrolase_fold"/>
</dbReference>
<dbReference type="Gene3D" id="1.10.10.10">
    <property type="entry name" value="Winged helix-like DNA-binding domain superfamily/Winged helix DNA-binding domain"/>
    <property type="match status" value="1"/>
</dbReference>
<organism evidence="3 4">
    <name type="scientific">Pseudooceanicola spongiae</name>
    <dbReference type="NCBI Taxonomy" id="2613965"/>
    <lineage>
        <taxon>Bacteria</taxon>
        <taxon>Pseudomonadati</taxon>
        <taxon>Pseudomonadota</taxon>
        <taxon>Alphaproteobacteria</taxon>
        <taxon>Rhodobacterales</taxon>
        <taxon>Paracoccaceae</taxon>
        <taxon>Pseudooceanicola</taxon>
    </lineage>
</organism>
<dbReference type="Proteomes" id="UP000594118">
    <property type="component" value="Chromosome"/>
</dbReference>
<sequence>MAKTSDARPASPGTTPPRAKRSRGKTQGEAGGEGGWPLVGLPKETTMVPAAPQGAIALPQDSLASDIIGRLYDVALDPLRLEDLLEDWDRLYAPLRRAQERAVPVASDPENPLRRVARLYQKTRRPRRPAVAVPDLTDHFRRVAALLAQTQVTCDLRPEEVELARFARTAAFAVAGNLRIASANRAAQIALQAQQGRGLESLPFDEADRAMLACRLRQVLGEAPTEEGSERGSLLRLRRQGSNQVVLLHLTVIRPADAPAFAVVVTSELRWPDRLNQTLRDVFALTPAEIEILRALSEALSLKTIAEQRGRSIETVRAQIKAILSKTETTSQSELLRLTLTIMEVVPDPPEQDPSLEPWRRISRGTETLQERPFHTLMRPDGRRVEYLLLGDPGGRPVLYTHGPLGLCRWPGALERQAAEAGLCIVVPVRPGYGGSTPLAGAADRRREVAGDMAALMDRLGIASAAFLTLDLDVHYVVHLNAMFPGRVKALIAVGASLPLTHRAQYERMGRWHLFHRACARYTPALYPFLVQAGFAMLRRMGKQAWVRKIYIQSKSDSAVADRPDVFEAIDVGMDTILHDGFEAVDACAAELITSERISWRHEIEAMRNKVPIHFLHGDDDLQIVPATRQELIEDYPWIAFHLVPNAGQLLLFQAGEIALNWLRKYQ</sequence>
<dbReference type="GO" id="GO:0003677">
    <property type="term" value="F:DNA binding"/>
    <property type="evidence" value="ECO:0007669"/>
    <property type="project" value="InterPro"/>
</dbReference>
<reference evidence="3 4" key="1">
    <citation type="submission" date="2019-10" db="EMBL/GenBank/DDBJ databases">
        <title>Pseudopuniceibacterium sp. HQ09 islated from Antarctica.</title>
        <authorList>
            <person name="Liao L."/>
            <person name="Su S."/>
            <person name="Chen B."/>
            <person name="Yu Y."/>
        </authorList>
    </citation>
    <scope>NUCLEOTIDE SEQUENCE [LARGE SCALE GENOMIC DNA]</scope>
    <source>
        <strain evidence="3 4">HQ09</strain>
    </source>
</reference>
<dbReference type="SUPFAM" id="SSF53474">
    <property type="entry name" value="alpha/beta-Hydrolases"/>
    <property type="match status" value="1"/>
</dbReference>
<name>A0A7L9WMC6_9RHOB</name>
<dbReference type="EMBL" id="CP045201">
    <property type="protein sequence ID" value="QOL80688.1"/>
    <property type="molecule type" value="Genomic_DNA"/>
</dbReference>
<dbReference type="AlphaFoldDB" id="A0A7L9WMC6"/>
<dbReference type="SUPFAM" id="SSF46894">
    <property type="entry name" value="C-terminal effector domain of the bipartite response regulators"/>
    <property type="match status" value="1"/>
</dbReference>
<dbReference type="PROSITE" id="PS50043">
    <property type="entry name" value="HTH_LUXR_2"/>
    <property type="match status" value="1"/>
</dbReference>
<dbReference type="InterPro" id="IPR000792">
    <property type="entry name" value="Tscrpt_reg_LuxR_C"/>
</dbReference>
<dbReference type="PANTHER" id="PTHR43433">
    <property type="entry name" value="HYDROLASE, ALPHA/BETA FOLD FAMILY PROTEIN"/>
    <property type="match status" value="1"/>
</dbReference>
<accession>A0A7L9WMC6</accession>
<evidence type="ECO:0000256" key="1">
    <source>
        <dbReference type="SAM" id="MobiDB-lite"/>
    </source>
</evidence>
<protein>
    <recommendedName>
        <fullName evidence="2">HTH luxR-type domain-containing protein</fullName>
    </recommendedName>
</protein>
<dbReference type="RefSeq" id="WP_193083009.1">
    <property type="nucleotide sequence ID" value="NZ_CP045201.1"/>
</dbReference>
<evidence type="ECO:0000313" key="4">
    <source>
        <dbReference type="Proteomes" id="UP000594118"/>
    </source>
</evidence>
<dbReference type="InterPro" id="IPR036388">
    <property type="entry name" value="WH-like_DNA-bd_sf"/>
</dbReference>
<dbReference type="PANTHER" id="PTHR43433:SF5">
    <property type="entry name" value="AB HYDROLASE-1 DOMAIN-CONTAINING PROTEIN"/>
    <property type="match status" value="1"/>
</dbReference>
<dbReference type="CDD" id="cd06170">
    <property type="entry name" value="LuxR_C_like"/>
    <property type="match status" value="1"/>
</dbReference>
<evidence type="ECO:0000313" key="3">
    <source>
        <dbReference type="EMBL" id="QOL80688.1"/>
    </source>
</evidence>
<dbReference type="InterPro" id="IPR050471">
    <property type="entry name" value="AB_hydrolase"/>
</dbReference>
<dbReference type="SMART" id="SM00421">
    <property type="entry name" value="HTH_LUXR"/>
    <property type="match status" value="1"/>
</dbReference>
<dbReference type="KEGG" id="pshq:F3W81_07580"/>
<evidence type="ECO:0000259" key="2">
    <source>
        <dbReference type="PROSITE" id="PS50043"/>
    </source>
</evidence>
<dbReference type="InterPro" id="IPR016032">
    <property type="entry name" value="Sig_transdc_resp-reg_C-effctor"/>
</dbReference>
<gene>
    <name evidence="3" type="ORF">F3W81_07580</name>
</gene>
<feature type="region of interest" description="Disordered" evidence="1">
    <location>
        <begin position="1"/>
        <end position="38"/>
    </location>
</feature>
<proteinExistence type="predicted"/>
<dbReference type="Gene3D" id="3.40.50.1820">
    <property type="entry name" value="alpha/beta hydrolase"/>
    <property type="match status" value="1"/>
</dbReference>